<dbReference type="Proteomes" id="UP000219331">
    <property type="component" value="Unassembled WGS sequence"/>
</dbReference>
<dbReference type="Pfam" id="PF00344">
    <property type="entry name" value="SecY"/>
    <property type="match status" value="1"/>
</dbReference>
<feature type="transmembrane region" description="Helical" evidence="1">
    <location>
        <begin position="138"/>
        <end position="161"/>
    </location>
</feature>
<dbReference type="SUPFAM" id="SSF103491">
    <property type="entry name" value="Preprotein translocase SecY subunit"/>
    <property type="match status" value="1"/>
</dbReference>
<feature type="transmembrane region" description="Helical" evidence="1">
    <location>
        <begin position="341"/>
        <end position="363"/>
    </location>
</feature>
<dbReference type="OrthoDB" id="8410488at2"/>
<dbReference type="EMBL" id="OBML01000008">
    <property type="protein sequence ID" value="SOC15605.1"/>
    <property type="molecule type" value="Genomic_DNA"/>
</dbReference>
<dbReference type="STRING" id="538381.GCA_001696535_02985"/>
<name>A0A285T3H7_9HYPH</name>
<sequence length="377" mass="39451">MSEISPAPPSPSAAAPSRTLWPVLWPLAAALAIYLIGLWIPIPGVDAERLDYHDGFTGGSSIRMASIFALWTGPLVVAIAHVEIARLLIPPLARWQAASARNAQVLVAITGLIALLMTLAQGAGALHAMQAGRLLRDLSTGGVVASLAAYCGATAVLIWLAGRLRLPGPGQGILLLMVFPMIASLPSELEMIVSQYRTGMFLQSGLPMDLLVPLAFVVAATAAAIIVARGLQTTARQTGAAPSAWLTLLLWPPVLANTAAGYLVLLVWWVLPDGVRALGWPLYAAHFVLTALLVPLFLTAYLRVPVRPADAARGLEAMPIATIAALQIALVLGAVLVRSFYMLPAAFGATPILVLVASVLVLAELLRPATAPATAAR</sequence>
<keyword evidence="1" id="KW-0472">Membrane</keyword>
<evidence type="ECO:0000313" key="2">
    <source>
        <dbReference type="EMBL" id="SOC15605.1"/>
    </source>
</evidence>
<protein>
    <submittedName>
        <fullName evidence="2">Preprotein translocase subunit SecY</fullName>
    </submittedName>
</protein>
<keyword evidence="1" id="KW-1133">Transmembrane helix</keyword>
<keyword evidence="3" id="KW-1185">Reference proteome</keyword>
<gene>
    <name evidence="2" type="ORF">SAMN05421512_108140</name>
</gene>
<dbReference type="AlphaFoldDB" id="A0A285T3H7"/>
<proteinExistence type="predicted"/>
<dbReference type="GO" id="GO:0016020">
    <property type="term" value="C:membrane"/>
    <property type="evidence" value="ECO:0007669"/>
    <property type="project" value="InterPro"/>
</dbReference>
<dbReference type="InterPro" id="IPR002208">
    <property type="entry name" value="SecY/SEC61-alpha"/>
</dbReference>
<feature type="transmembrane region" description="Helical" evidence="1">
    <location>
        <begin position="173"/>
        <end position="192"/>
    </location>
</feature>
<dbReference type="Gene3D" id="1.10.3370.10">
    <property type="entry name" value="SecY subunit domain"/>
    <property type="match status" value="1"/>
</dbReference>
<feature type="transmembrane region" description="Helical" evidence="1">
    <location>
        <begin position="20"/>
        <end position="42"/>
    </location>
</feature>
<feature type="transmembrane region" description="Helical" evidence="1">
    <location>
        <begin position="105"/>
        <end position="126"/>
    </location>
</feature>
<evidence type="ECO:0000256" key="1">
    <source>
        <dbReference type="SAM" id="Phobius"/>
    </source>
</evidence>
<feature type="transmembrane region" description="Helical" evidence="1">
    <location>
        <begin position="212"/>
        <end position="231"/>
    </location>
</feature>
<dbReference type="RefSeq" id="WP_097175542.1">
    <property type="nucleotide sequence ID" value="NZ_OBML01000008.1"/>
</dbReference>
<feature type="transmembrane region" description="Helical" evidence="1">
    <location>
        <begin position="314"/>
        <end position="335"/>
    </location>
</feature>
<dbReference type="InterPro" id="IPR023201">
    <property type="entry name" value="SecY_dom_sf"/>
</dbReference>
<keyword evidence="1" id="KW-0812">Transmembrane</keyword>
<organism evidence="2 3">
    <name type="scientific">Stappia indica</name>
    <dbReference type="NCBI Taxonomy" id="538381"/>
    <lineage>
        <taxon>Bacteria</taxon>
        <taxon>Pseudomonadati</taxon>
        <taxon>Pseudomonadota</taxon>
        <taxon>Alphaproteobacteria</taxon>
        <taxon>Hyphomicrobiales</taxon>
        <taxon>Stappiaceae</taxon>
        <taxon>Stappia</taxon>
    </lineage>
</organism>
<reference evidence="2 3" key="1">
    <citation type="submission" date="2017-08" db="EMBL/GenBank/DDBJ databases">
        <authorList>
            <person name="de Groot N.N."/>
        </authorList>
    </citation>
    <scope>NUCLEOTIDE SEQUENCE [LARGE SCALE GENOMIC DNA]</scope>
    <source>
        <strain evidence="2 3">USBA 352</strain>
    </source>
</reference>
<feature type="transmembrane region" description="Helical" evidence="1">
    <location>
        <begin position="62"/>
        <end position="84"/>
    </location>
</feature>
<dbReference type="GO" id="GO:0015031">
    <property type="term" value="P:protein transport"/>
    <property type="evidence" value="ECO:0007669"/>
    <property type="project" value="InterPro"/>
</dbReference>
<evidence type="ECO:0000313" key="3">
    <source>
        <dbReference type="Proteomes" id="UP000219331"/>
    </source>
</evidence>
<accession>A0A285T3H7</accession>
<dbReference type="PRINTS" id="PR00303">
    <property type="entry name" value="SECYTRNLCASE"/>
</dbReference>
<feature type="transmembrane region" description="Helical" evidence="1">
    <location>
        <begin position="283"/>
        <end position="302"/>
    </location>
</feature>
<feature type="transmembrane region" description="Helical" evidence="1">
    <location>
        <begin position="243"/>
        <end position="271"/>
    </location>
</feature>